<evidence type="ECO:0000313" key="2">
    <source>
        <dbReference type="EMBL" id="CAD1847528.1"/>
    </source>
</evidence>
<evidence type="ECO:0000256" key="1">
    <source>
        <dbReference type="SAM" id="MobiDB-lite"/>
    </source>
</evidence>
<feature type="compositionally biased region" description="Low complexity" evidence="1">
    <location>
        <begin position="103"/>
        <end position="119"/>
    </location>
</feature>
<name>A0A6V7QX44_ANACO</name>
<protein>
    <submittedName>
        <fullName evidence="2">Uncharacterized protein</fullName>
    </submittedName>
</protein>
<feature type="region of interest" description="Disordered" evidence="1">
    <location>
        <begin position="1"/>
        <end position="81"/>
    </location>
</feature>
<accession>A0A6V7QX44</accession>
<feature type="compositionally biased region" description="Low complexity" evidence="1">
    <location>
        <begin position="40"/>
        <end position="59"/>
    </location>
</feature>
<reference evidence="2" key="1">
    <citation type="submission" date="2020-07" db="EMBL/GenBank/DDBJ databases">
        <authorList>
            <person name="Lin J."/>
        </authorList>
    </citation>
    <scope>NUCLEOTIDE SEQUENCE</scope>
</reference>
<feature type="region of interest" description="Disordered" evidence="1">
    <location>
        <begin position="153"/>
        <end position="182"/>
    </location>
</feature>
<feature type="compositionally biased region" description="Low complexity" evidence="1">
    <location>
        <begin position="153"/>
        <end position="163"/>
    </location>
</feature>
<feature type="region of interest" description="Disordered" evidence="1">
    <location>
        <begin position="98"/>
        <end position="132"/>
    </location>
</feature>
<proteinExistence type="predicted"/>
<sequence length="207" mass="21629">MEGEVGPQVAAPPPIFFHQPLPGQFHDPKKRGFPWQFHHPQPQQQQQQRAPPSNNSSNPTGNWNPKLWDWDSSSFAAKPSSDVSDALCLGTLPADAEQRKKAAAVAAAAGEDSSSSKASPFRNDPEVGGENNLTLKLGGGAYLAAPQAGTTAAAAASASAAEEAAIRPSKRVRSGSPGSGGATRCARWMIAGRICQRQGLPQEAQGV</sequence>
<dbReference type="EMBL" id="CAJEUB010000055">
    <property type="protein sequence ID" value="CAD1847528.1"/>
    <property type="molecule type" value="Genomic_DNA"/>
</dbReference>
<gene>
    <name evidence="2" type="ORF">CB5_LOCUS30739</name>
</gene>
<dbReference type="AlphaFoldDB" id="A0A6V7QX44"/>
<organism evidence="2">
    <name type="scientific">Ananas comosus var. bracteatus</name>
    <name type="common">red pineapple</name>
    <dbReference type="NCBI Taxonomy" id="296719"/>
    <lineage>
        <taxon>Eukaryota</taxon>
        <taxon>Viridiplantae</taxon>
        <taxon>Streptophyta</taxon>
        <taxon>Embryophyta</taxon>
        <taxon>Tracheophyta</taxon>
        <taxon>Spermatophyta</taxon>
        <taxon>Magnoliopsida</taxon>
        <taxon>Liliopsida</taxon>
        <taxon>Poales</taxon>
        <taxon>Bromeliaceae</taxon>
        <taxon>Bromelioideae</taxon>
        <taxon>Ananas</taxon>
    </lineage>
</organism>